<dbReference type="GO" id="GO:0008270">
    <property type="term" value="F:zinc ion binding"/>
    <property type="evidence" value="ECO:0007669"/>
    <property type="project" value="InterPro"/>
</dbReference>
<accession>A0A1B7TGI3</accession>
<name>A0A1B7TGI3_9ASCO</name>
<dbReference type="GO" id="GO:0000981">
    <property type="term" value="F:DNA-binding transcription factor activity, RNA polymerase II-specific"/>
    <property type="evidence" value="ECO:0007669"/>
    <property type="project" value="InterPro"/>
</dbReference>
<protein>
    <recommendedName>
        <fullName evidence="2">Zn(2)-C6 fungal-type domain-containing protein</fullName>
    </recommendedName>
</protein>
<sequence>MSDENQNLDENNVFNDFMKEDEENETNTTADANAVLAATEAAAAAAADAEKEAIKTQEQQQQEEEEEAKAKKQKEEEDKEDVISSAVEAAAAAAAVALASSNEDKKDDEVKEVKEQKEDNYKKIDFEKNEDLINVLGDKNSIEASTEAIIEMNGGAGKKRKAEALGQKKDNGNKKRRKRKVLSCLRCRKDKQACSRSYPCTRCIKKEFDCRFVDNITGQEFFPQPQEPVEAQVTTEKSNGGDGEIEVASAIVATAQPTEEDNLLNIDEEVSEPKEHRVEEEEEEEEEEEKHQQQQEEEEENKGQEEVKKIQEVINGTIDGHEEENIMSVIDTDLKDE</sequence>
<dbReference type="Proteomes" id="UP000092321">
    <property type="component" value="Unassembled WGS sequence"/>
</dbReference>
<evidence type="ECO:0000313" key="4">
    <source>
        <dbReference type="Proteomes" id="UP000092321"/>
    </source>
</evidence>
<feature type="compositionally biased region" description="Acidic residues" evidence="1">
    <location>
        <begin position="258"/>
        <end position="270"/>
    </location>
</feature>
<feature type="region of interest" description="Disordered" evidence="1">
    <location>
        <begin position="1"/>
        <end position="31"/>
    </location>
</feature>
<feature type="domain" description="Zn(2)-C6 fungal-type" evidence="2">
    <location>
        <begin position="183"/>
        <end position="212"/>
    </location>
</feature>
<feature type="region of interest" description="Disordered" evidence="1">
    <location>
        <begin position="254"/>
        <end position="308"/>
    </location>
</feature>
<evidence type="ECO:0000259" key="2">
    <source>
        <dbReference type="PROSITE" id="PS50048"/>
    </source>
</evidence>
<feature type="region of interest" description="Disordered" evidence="1">
    <location>
        <begin position="43"/>
        <end position="83"/>
    </location>
</feature>
<dbReference type="AlphaFoldDB" id="A0A1B7TGI3"/>
<evidence type="ECO:0000256" key="1">
    <source>
        <dbReference type="SAM" id="MobiDB-lite"/>
    </source>
</evidence>
<feature type="region of interest" description="Disordered" evidence="1">
    <location>
        <begin position="96"/>
        <end position="121"/>
    </location>
</feature>
<dbReference type="EMBL" id="LXPE01000006">
    <property type="protein sequence ID" value="OBA27834.1"/>
    <property type="molecule type" value="Genomic_DNA"/>
</dbReference>
<feature type="region of interest" description="Disordered" evidence="1">
    <location>
        <begin position="318"/>
        <end position="337"/>
    </location>
</feature>
<comment type="caution">
    <text evidence="3">The sequence shown here is derived from an EMBL/GenBank/DDBJ whole genome shotgun (WGS) entry which is preliminary data.</text>
</comment>
<dbReference type="OrthoDB" id="4337792at2759"/>
<dbReference type="Pfam" id="PF00172">
    <property type="entry name" value="Zn_clus"/>
    <property type="match status" value="1"/>
</dbReference>
<dbReference type="InterPro" id="IPR001138">
    <property type="entry name" value="Zn2Cys6_DnaBD"/>
</dbReference>
<feature type="region of interest" description="Disordered" evidence="1">
    <location>
        <begin position="153"/>
        <end position="179"/>
    </location>
</feature>
<dbReference type="SMART" id="SM00066">
    <property type="entry name" value="GAL4"/>
    <property type="match status" value="1"/>
</dbReference>
<evidence type="ECO:0000313" key="3">
    <source>
        <dbReference type="EMBL" id="OBA27834.1"/>
    </source>
</evidence>
<feature type="compositionally biased region" description="Basic and acidic residues" evidence="1">
    <location>
        <begin position="102"/>
        <end position="121"/>
    </location>
</feature>
<gene>
    <name evidence="3" type="ORF">HANVADRAFT_58472</name>
</gene>
<feature type="region of interest" description="Disordered" evidence="1">
    <location>
        <begin position="223"/>
        <end position="242"/>
    </location>
</feature>
<dbReference type="PROSITE" id="PS00463">
    <property type="entry name" value="ZN2_CY6_FUNGAL_1"/>
    <property type="match status" value="1"/>
</dbReference>
<dbReference type="InterPro" id="IPR036864">
    <property type="entry name" value="Zn2-C6_fun-type_DNA-bd_sf"/>
</dbReference>
<feature type="compositionally biased region" description="Basic and acidic residues" evidence="1">
    <location>
        <begin position="162"/>
        <end position="173"/>
    </location>
</feature>
<keyword evidence="4" id="KW-1185">Reference proteome</keyword>
<proteinExistence type="predicted"/>
<reference evidence="4" key="1">
    <citation type="journal article" date="2016" name="Proc. Natl. Acad. Sci. U.S.A.">
        <title>Comparative genomics of biotechnologically important yeasts.</title>
        <authorList>
            <person name="Riley R."/>
            <person name="Haridas S."/>
            <person name="Wolfe K.H."/>
            <person name="Lopes M.R."/>
            <person name="Hittinger C.T."/>
            <person name="Goeker M."/>
            <person name="Salamov A.A."/>
            <person name="Wisecaver J.H."/>
            <person name="Long T.M."/>
            <person name="Calvey C.H."/>
            <person name="Aerts A.L."/>
            <person name="Barry K.W."/>
            <person name="Choi C."/>
            <person name="Clum A."/>
            <person name="Coughlan A.Y."/>
            <person name="Deshpande S."/>
            <person name="Douglass A.P."/>
            <person name="Hanson S.J."/>
            <person name="Klenk H.-P."/>
            <person name="LaButti K.M."/>
            <person name="Lapidus A."/>
            <person name="Lindquist E.A."/>
            <person name="Lipzen A.M."/>
            <person name="Meier-Kolthoff J.P."/>
            <person name="Ohm R.A."/>
            <person name="Otillar R.P."/>
            <person name="Pangilinan J.L."/>
            <person name="Peng Y."/>
            <person name="Rokas A."/>
            <person name="Rosa C.A."/>
            <person name="Scheuner C."/>
            <person name="Sibirny A.A."/>
            <person name="Slot J.C."/>
            <person name="Stielow J.B."/>
            <person name="Sun H."/>
            <person name="Kurtzman C.P."/>
            <person name="Blackwell M."/>
            <person name="Grigoriev I.V."/>
            <person name="Jeffries T.W."/>
        </authorList>
    </citation>
    <scope>NUCLEOTIDE SEQUENCE [LARGE SCALE GENOMIC DNA]</scope>
    <source>
        <strain evidence="4">NRRL Y-1626</strain>
    </source>
</reference>
<dbReference type="Gene3D" id="4.10.240.10">
    <property type="entry name" value="Zn(2)-C6 fungal-type DNA-binding domain"/>
    <property type="match status" value="1"/>
</dbReference>
<dbReference type="CDD" id="cd00067">
    <property type="entry name" value="GAL4"/>
    <property type="match status" value="1"/>
</dbReference>
<dbReference type="PROSITE" id="PS50048">
    <property type="entry name" value="ZN2_CY6_FUNGAL_2"/>
    <property type="match status" value="1"/>
</dbReference>
<dbReference type="SUPFAM" id="SSF57701">
    <property type="entry name" value="Zn2/Cys6 DNA-binding domain"/>
    <property type="match status" value="1"/>
</dbReference>
<organism evidence="3 4">
    <name type="scientific">Hanseniaspora valbyensis NRRL Y-1626</name>
    <dbReference type="NCBI Taxonomy" id="766949"/>
    <lineage>
        <taxon>Eukaryota</taxon>
        <taxon>Fungi</taxon>
        <taxon>Dikarya</taxon>
        <taxon>Ascomycota</taxon>
        <taxon>Saccharomycotina</taxon>
        <taxon>Saccharomycetes</taxon>
        <taxon>Saccharomycodales</taxon>
        <taxon>Saccharomycodaceae</taxon>
        <taxon>Hanseniaspora</taxon>
    </lineage>
</organism>